<dbReference type="RefSeq" id="WP_216363408.1">
    <property type="nucleotide sequence ID" value="NZ_NBXB01000019.1"/>
</dbReference>
<evidence type="ECO:0000313" key="2">
    <source>
        <dbReference type="Proteomes" id="UP000256541"/>
    </source>
</evidence>
<dbReference type="EMBL" id="NBXB01000019">
    <property type="protein sequence ID" value="RFA15599.1"/>
    <property type="molecule type" value="Genomic_DNA"/>
</dbReference>
<organism evidence="1 2">
    <name type="scientific">Subtercola boreus</name>
    <dbReference type="NCBI Taxonomy" id="120213"/>
    <lineage>
        <taxon>Bacteria</taxon>
        <taxon>Bacillati</taxon>
        <taxon>Actinomycetota</taxon>
        <taxon>Actinomycetes</taxon>
        <taxon>Micrococcales</taxon>
        <taxon>Microbacteriaceae</taxon>
        <taxon>Subtercola</taxon>
    </lineage>
</organism>
<protein>
    <submittedName>
        <fullName evidence="1">Uncharacterized protein</fullName>
    </submittedName>
</protein>
<gene>
    <name evidence="1" type="ORF">B7R22_06520</name>
</gene>
<dbReference type="AlphaFoldDB" id="A0A3E0W1E8"/>
<reference evidence="1 2" key="1">
    <citation type="submission" date="2017-04" db="EMBL/GenBank/DDBJ databases">
        <title>Comparative genome analysis of Subtercola boreus.</title>
        <authorList>
            <person name="Cho Y.-J."/>
            <person name="Cho A."/>
            <person name="Kim O.-S."/>
            <person name="Lee J.-I."/>
        </authorList>
    </citation>
    <scope>NUCLEOTIDE SEQUENCE [LARGE SCALE GENOMIC DNA]</scope>
    <source>
        <strain evidence="1 2">P27479</strain>
    </source>
</reference>
<sequence length="66" mass="7524">MTDEPQRGLWDGDAGTLLEPSRRALLEILKGPYLTGRQQPGLWSALVADERSIRSRLNDLFLELMR</sequence>
<dbReference type="Proteomes" id="UP000256541">
    <property type="component" value="Unassembled WGS sequence"/>
</dbReference>
<evidence type="ECO:0000313" key="1">
    <source>
        <dbReference type="EMBL" id="RFA15599.1"/>
    </source>
</evidence>
<accession>A0A3E0W1E8</accession>
<name>A0A3E0W1E8_9MICO</name>
<comment type="caution">
    <text evidence="1">The sequence shown here is derived from an EMBL/GenBank/DDBJ whole genome shotgun (WGS) entry which is preliminary data.</text>
</comment>
<proteinExistence type="predicted"/>